<protein>
    <submittedName>
        <fullName evidence="2">Uncharacterized protein</fullName>
    </submittedName>
</protein>
<proteinExistence type="predicted"/>
<feature type="region of interest" description="Disordered" evidence="1">
    <location>
        <begin position="13"/>
        <end position="36"/>
    </location>
</feature>
<accession>A0AAV7KLC1</accession>
<comment type="caution">
    <text evidence="2">The sequence shown here is derived from an EMBL/GenBank/DDBJ whole genome shotgun (WGS) entry which is preliminary data.</text>
</comment>
<gene>
    <name evidence="2" type="ORF">NDU88_000005</name>
</gene>
<evidence type="ECO:0000256" key="1">
    <source>
        <dbReference type="SAM" id="MobiDB-lite"/>
    </source>
</evidence>
<sequence length="107" mass="12032">MPRKWRPPVLLPRVGLMGQPTAPASPRATLRDPRDRSRQVWHCLQLSRRARRPKEATRRCSAATLVPGFWTACQAAGVLLLRRHQESLVEAQKGLCRSPAGLPKPRP</sequence>
<dbReference type="Proteomes" id="UP001066276">
    <property type="component" value="Unassembled WGS sequence"/>
</dbReference>
<reference evidence="2 3" key="1">
    <citation type="journal article" date="2022" name="bioRxiv">
        <title>Sequencing and chromosome-scale assembly of the giantPleurodeles waltlgenome.</title>
        <authorList>
            <person name="Brown T."/>
            <person name="Elewa A."/>
            <person name="Iarovenko S."/>
            <person name="Subramanian E."/>
            <person name="Araus A.J."/>
            <person name="Petzold A."/>
            <person name="Susuki M."/>
            <person name="Suzuki K.-i.T."/>
            <person name="Hayashi T."/>
            <person name="Toyoda A."/>
            <person name="Oliveira C."/>
            <person name="Osipova E."/>
            <person name="Leigh N.D."/>
            <person name="Simon A."/>
            <person name="Yun M.H."/>
        </authorList>
    </citation>
    <scope>NUCLEOTIDE SEQUENCE [LARGE SCALE GENOMIC DNA]</scope>
    <source>
        <strain evidence="2">20211129_DDA</strain>
        <tissue evidence="2">Liver</tissue>
    </source>
</reference>
<name>A0AAV7KLC1_PLEWA</name>
<organism evidence="2 3">
    <name type="scientific">Pleurodeles waltl</name>
    <name type="common">Iberian ribbed newt</name>
    <dbReference type="NCBI Taxonomy" id="8319"/>
    <lineage>
        <taxon>Eukaryota</taxon>
        <taxon>Metazoa</taxon>
        <taxon>Chordata</taxon>
        <taxon>Craniata</taxon>
        <taxon>Vertebrata</taxon>
        <taxon>Euteleostomi</taxon>
        <taxon>Amphibia</taxon>
        <taxon>Batrachia</taxon>
        <taxon>Caudata</taxon>
        <taxon>Salamandroidea</taxon>
        <taxon>Salamandridae</taxon>
        <taxon>Pleurodelinae</taxon>
        <taxon>Pleurodeles</taxon>
    </lineage>
</organism>
<dbReference type="EMBL" id="JANPWB010000018">
    <property type="protein sequence ID" value="KAJ1079751.1"/>
    <property type="molecule type" value="Genomic_DNA"/>
</dbReference>
<evidence type="ECO:0000313" key="3">
    <source>
        <dbReference type="Proteomes" id="UP001066276"/>
    </source>
</evidence>
<keyword evidence="3" id="KW-1185">Reference proteome</keyword>
<dbReference type="AlphaFoldDB" id="A0AAV7KLC1"/>
<evidence type="ECO:0000313" key="2">
    <source>
        <dbReference type="EMBL" id="KAJ1079751.1"/>
    </source>
</evidence>